<dbReference type="Proteomes" id="UP000813462">
    <property type="component" value="Unassembled WGS sequence"/>
</dbReference>
<evidence type="ECO:0000313" key="2">
    <source>
        <dbReference type="Proteomes" id="UP000813462"/>
    </source>
</evidence>
<name>A0A978UH87_ZIZJJ</name>
<proteinExistence type="predicted"/>
<gene>
    <name evidence="1" type="ORF">FEM48_Zijuj11G0060000</name>
</gene>
<reference evidence="1" key="1">
    <citation type="journal article" date="2021" name="Front. Plant Sci.">
        <title>Chromosome-Scale Genome Assembly for Chinese Sour Jujube and Insights Into Its Genome Evolution and Domestication Signature.</title>
        <authorList>
            <person name="Shen L.-Y."/>
            <person name="Luo H."/>
            <person name="Wang X.-L."/>
            <person name="Wang X.-M."/>
            <person name="Qiu X.-J."/>
            <person name="Liu H."/>
            <person name="Zhou S.-S."/>
            <person name="Jia K.-H."/>
            <person name="Nie S."/>
            <person name="Bao Y.-T."/>
            <person name="Zhang R.-G."/>
            <person name="Yun Q.-Z."/>
            <person name="Chai Y.-H."/>
            <person name="Lu J.-Y."/>
            <person name="Li Y."/>
            <person name="Zhao S.-W."/>
            <person name="Mao J.-F."/>
            <person name="Jia S.-G."/>
            <person name="Mao Y.-M."/>
        </authorList>
    </citation>
    <scope>NUCLEOTIDE SEQUENCE</scope>
    <source>
        <strain evidence="1">AT0</strain>
        <tissue evidence="1">Leaf</tissue>
    </source>
</reference>
<dbReference type="AlphaFoldDB" id="A0A978UH87"/>
<comment type="caution">
    <text evidence="1">The sequence shown here is derived from an EMBL/GenBank/DDBJ whole genome shotgun (WGS) entry which is preliminary data.</text>
</comment>
<organism evidence="1 2">
    <name type="scientific">Ziziphus jujuba var. spinosa</name>
    <dbReference type="NCBI Taxonomy" id="714518"/>
    <lineage>
        <taxon>Eukaryota</taxon>
        <taxon>Viridiplantae</taxon>
        <taxon>Streptophyta</taxon>
        <taxon>Embryophyta</taxon>
        <taxon>Tracheophyta</taxon>
        <taxon>Spermatophyta</taxon>
        <taxon>Magnoliopsida</taxon>
        <taxon>eudicotyledons</taxon>
        <taxon>Gunneridae</taxon>
        <taxon>Pentapetalae</taxon>
        <taxon>rosids</taxon>
        <taxon>fabids</taxon>
        <taxon>Rosales</taxon>
        <taxon>Rhamnaceae</taxon>
        <taxon>Paliureae</taxon>
        <taxon>Ziziphus</taxon>
    </lineage>
</organism>
<sequence>MGWKHITVGCESLETNGDTLKLAKLGSEYEAINVYVKHEDTDKNELTNEAVQSPLDEPVLSPLDEPVDSLLDSPIDELVDDEIRSEGSNSDMNVDIEEDDDAWLHEKVQSIVNVGNASGQNVGNDAGSSARSIEDNAIKKNVRSYASSFAGSAEGNVGRIPTSSSKNGNSTGKVNCDSDELVSLSSSYNDGDTLTILIYSLVVDQLEFSVGMKFSSQTAFKEYLVEYALKGGYNIRFIKMPRGVL</sequence>
<accession>A0A978UH87</accession>
<dbReference type="EMBL" id="JAEACU010000011">
    <property type="protein sequence ID" value="KAH7514168.1"/>
    <property type="molecule type" value="Genomic_DNA"/>
</dbReference>
<protein>
    <submittedName>
        <fullName evidence="1">Uncharacterized protein</fullName>
    </submittedName>
</protein>
<evidence type="ECO:0000313" key="1">
    <source>
        <dbReference type="EMBL" id="KAH7514168.1"/>
    </source>
</evidence>